<dbReference type="SUPFAM" id="SSF51695">
    <property type="entry name" value="PLC-like phosphodiesterases"/>
    <property type="match status" value="1"/>
</dbReference>
<dbReference type="InterPro" id="IPR017946">
    <property type="entry name" value="PLC-like_Pdiesterase_TIM-brl"/>
</dbReference>
<dbReference type="GO" id="GO:0006629">
    <property type="term" value="P:lipid metabolic process"/>
    <property type="evidence" value="ECO:0007669"/>
    <property type="project" value="InterPro"/>
</dbReference>
<dbReference type="NCBIfam" id="NF006989">
    <property type="entry name" value="PRK09454.1"/>
    <property type="match status" value="1"/>
</dbReference>
<dbReference type="AlphaFoldDB" id="A0A1S1U3J6"/>
<dbReference type="Proteomes" id="UP000179840">
    <property type="component" value="Unassembled WGS sequence"/>
</dbReference>
<dbReference type="PANTHER" id="PTHR46211">
    <property type="entry name" value="GLYCEROPHOSPHORYL DIESTER PHOSPHODIESTERASE"/>
    <property type="match status" value="1"/>
</dbReference>
<accession>A0A1S1U3J6</accession>
<dbReference type="RefSeq" id="WP_071079086.1">
    <property type="nucleotide sequence ID" value="NZ_LFKP01000011.1"/>
</dbReference>
<dbReference type="PROSITE" id="PS51704">
    <property type="entry name" value="GP_PDE"/>
    <property type="match status" value="1"/>
</dbReference>
<dbReference type="PANTHER" id="PTHR46211:SF1">
    <property type="entry name" value="GLYCEROPHOSPHODIESTER PHOSPHODIESTERASE, CYTOPLASMIC"/>
    <property type="match status" value="1"/>
</dbReference>
<evidence type="ECO:0000313" key="3">
    <source>
        <dbReference type="Proteomes" id="UP000179840"/>
    </source>
</evidence>
<sequence>MWPYPRTLAHRGGGTLAPENTLAALRCGLAYGYRAVEFDVMLASDGVPVVVHDPELGRTVAGSGHVNDYTAVQLGAMEAGAWFGPQFAGEGVPTFDAVVAYCKAQRIWMNIEIKPAPGVDVATGAAVARATRDYFAKEIAAGELLPLLSSFSIAALEAARQAAPELARGWLVEAIPSDWERMAKELGVAAIHCDHQQLTPELAREVKAAGYGLFCYTVNTPERASELLAWGVDGFCTDRIDIIPSMA</sequence>
<evidence type="ECO:0000259" key="1">
    <source>
        <dbReference type="PROSITE" id="PS51704"/>
    </source>
</evidence>
<evidence type="ECO:0000313" key="2">
    <source>
        <dbReference type="EMBL" id="OHV95015.1"/>
    </source>
</evidence>
<feature type="domain" description="GP-PDE" evidence="1">
    <location>
        <begin position="5"/>
        <end position="247"/>
    </location>
</feature>
<organism evidence="2 3">
    <name type="scientific">Janthinobacterium lividum</name>
    <dbReference type="NCBI Taxonomy" id="29581"/>
    <lineage>
        <taxon>Bacteria</taxon>
        <taxon>Pseudomonadati</taxon>
        <taxon>Pseudomonadota</taxon>
        <taxon>Betaproteobacteria</taxon>
        <taxon>Burkholderiales</taxon>
        <taxon>Oxalobacteraceae</taxon>
        <taxon>Janthinobacterium</taxon>
    </lineage>
</organism>
<dbReference type="CDD" id="cd08562">
    <property type="entry name" value="GDPD_EcUgpQ_like"/>
    <property type="match status" value="1"/>
</dbReference>
<protein>
    <submittedName>
        <fullName evidence="2">Glycerophosphodiester phosphodiesterase</fullName>
        <ecNumber evidence="2">3.1.4.46</ecNumber>
    </submittedName>
</protein>
<gene>
    <name evidence="2" type="primary">ugpQ</name>
    <name evidence="2" type="ORF">AKG95_22285</name>
</gene>
<dbReference type="Gene3D" id="3.20.20.190">
    <property type="entry name" value="Phosphatidylinositol (PI) phosphodiesterase"/>
    <property type="match status" value="1"/>
</dbReference>
<dbReference type="Pfam" id="PF03009">
    <property type="entry name" value="GDPD"/>
    <property type="match status" value="1"/>
</dbReference>
<keyword evidence="2" id="KW-0378">Hydrolase</keyword>
<name>A0A1S1U3J6_9BURK</name>
<dbReference type="EC" id="3.1.4.46" evidence="2"/>
<dbReference type="InterPro" id="IPR030395">
    <property type="entry name" value="GP_PDE_dom"/>
</dbReference>
<reference evidence="2 3" key="1">
    <citation type="submission" date="2015-06" db="EMBL/GenBank/DDBJ databases">
        <title>Draft genome sequencing of a biphenyl-degrading bacterium, Janthinobacterium lividum MEG1.</title>
        <authorList>
            <person name="Shimodaira J."/>
            <person name="Hatta T."/>
        </authorList>
    </citation>
    <scope>NUCLEOTIDE SEQUENCE [LARGE SCALE GENOMIC DNA]</scope>
    <source>
        <strain evidence="2 3">MEG1</strain>
    </source>
</reference>
<dbReference type="GO" id="GO:0008889">
    <property type="term" value="F:glycerophosphodiester phosphodiesterase activity"/>
    <property type="evidence" value="ECO:0007669"/>
    <property type="project" value="UniProtKB-EC"/>
</dbReference>
<comment type="caution">
    <text evidence="2">The sequence shown here is derived from an EMBL/GenBank/DDBJ whole genome shotgun (WGS) entry which is preliminary data.</text>
</comment>
<dbReference type="EMBL" id="LFKP01000011">
    <property type="protein sequence ID" value="OHV95015.1"/>
    <property type="molecule type" value="Genomic_DNA"/>
</dbReference>
<proteinExistence type="predicted"/>